<dbReference type="Pfam" id="PF18197">
    <property type="entry name" value="TTHB210-like"/>
    <property type="match status" value="1"/>
</dbReference>
<dbReference type="RefSeq" id="WP_150417129.1">
    <property type="nucleotide sequence ID" value="NZ_VYQF01000015.1"/>
</dbReference>
<comment type="caution">
    <text evidence="2">The sequence shown here is derived from an EMBL/GenBank/DDBJ whole genome shotgun (WGS) entry which is preliminary data.</text>
</comment>
<dbReference type="AlphaFoldDB" id="A0A5J5IAI4"/>
<dbReference type="CDD" id="cd11669">
    <property type="entry name" value="TTHB210-like"/>
    <property type="match status" value="1"/>
</dbReference>
<sequence>MKQILSYPALIIISSMLVISCQKEMNQSQPQGVNAIAANSAVDRTQISNTFKGPEVHVGDGKVRSFITISHSGVPVEIGFELTESVMTGLPASGENSYIIPLHQKAGTVTPFDHLELDWNPQGHPPPGIYSFPHFDFHFYKISLAAQMAIPADDATTHHLFANYPPAGYIPAGYVAGPFGVPQMGLHWLDVLAPEFNGGHFTKTFIYGSYNGAVTFYEPMVTKAFMEATSYSTSPIRQPMHFVPANTYYPTQYSVYRNTSNGNFYVSLSGFMWR</sequence>
<organism evidence="2 3">
    <name type="scientific">Ginsengibacter hankyongi</name>
    <dbReference type="NCBI Taxonomy" id="2607284"/>
    <lineage>
        <taxon>Bacteria</taxon>
        <taxon>Pseudomonadati</taxon>
        <taxon>Bacteroidota</taxon>
        <taxon>Chitinophagia</taxon>
        <taxon>Chitinophagales</taxon>
        <taxon>Chitinophagaceae</taxon>
        <taxon>Ginsengibacter</taxon>
    </lineage>
</organism>
<accession>A0A5J5IAI4</accession>
<dbReference type="InterPro" id="IPR033786">
    <property type="entry name" value="TTHB210-like"/>
</dbReference>
<reference evidence="2 3" key="1">
    <citation type="submission" date="2019-09" db="EMBL/GenBank/DDBJ databases">
        <title>Draft genome sequence of Ginsengibacter sp. BR5-29.</title>
        <authorList>
            <person name="Im W.-T."/>
        </authorList>
    </citation>
    <scope>NUCLEOTIDE SEQUENCE [LARGE SCALE GENOMIC DNA]</scope>
    <source>
        <strain evidence="2 3">BR5-29</strain>
    </source>
</reference>
<evidence type="ECO:0000313" key="2">
    <source>
        <dbReference type="EMBL" id="KAA9034425.1"/>
    </source>
</evidence>
<name>A0A5J5IAI4_9BACT</name>
<feature type="domain" description="TTHB210-like" evidence="1">
    <location>
        <begin position="71"/>
        <end position="119"/>
    </location>
</feature>
<dbReference type="InterPro" id="IPR040832">
    <property type="entry name" value="TTHB210-like_dom"/>
</dbReference>
<evidence type="ECO:0000259" key="1">
    <source>
        <dbReference type="Pfam" id="PF18197"/>
    </source>
</evidence>
<dbReference type="PROSITE" id="PS51257">
    <property type="entry name" value="PROKAR_LIPOPROTEIN"/>
    <property type="match status" value="1"/>
</dbReference>
<dbReference type="EMBL" id="VYQF01000015">
    <property type="protein sequence ID" value="KAA9034425.1"/>
    <property type="molecule type" value="Genomic_DNA"/>
</dbReference>
<proteinExistence type="predicted"/>
<dbReference type="Proteomes" id="UP000326903">
    <property type="component" value="Unassembled WGS sequence"/>
</dbReference>
<gene>
    <name evidence="2" type="ORF">FW778_22350</name>
</gene>
<keyword evidence="3" id="KW-1185">Reference proteome</keyword>
<protein>
    <recommendedName>
        <fullName evidence="1">TTHB210-like domain-containing protein</fullName>
    </recommendedName>
</protein>
<evidence type="ECO:0000313" key="3">
    <source>
        <dbReference type="Proteomes" id="UP000326903"/>
    </source>
</evidence>